<dbReference type="PANTHER" id="PTHR43531:SF11">
    <property type="entry name" value="METHYL-ACCEPTING CHEMOTAXIS PROTEIN 3"/>
    <property type="match status" value="1"/>
</dbReference>
<evidence type="ECO:0000256" key="3">
    <source>
        <dbReference type="PROSITE-ProRule" id="PRU00284"/>
    </source>
</evidence>
<dbReference type="PROSITE" id="PS50885">
    <property type="entry name" value="HAMP"/>
    <property type="match status" value="2"/>
</dbReference>
<dbReference type="SUPFAM" id="SSF158472">
    <property type="entry name" value="HAMP domain-like"/>
    <property type="match status" value="1"/>
</dbReference>
<dbReference type="InterPro" id="IPR051310">
    <property type="entry name" value="MCP_chemotaxis"/>
</dbReference>
<dbReference type="Pfam" id="PF00015">
    <property type="entry name" value="MCPsignal"/>
    <property type="match status" value="1"/>
</dbReference>
<protein>
    <submittedName>
        <fullName evidence="8">Methyl-accepting chemotaxis protein</fullName>
    </submittedName>
</protein>
<accession>A0ABX2IRI7</accession>
<feature type="region of interest" description="Disordered" evidence="4">
    <location>
        <begin position="559"/>
        <end position="582"/>
    </location>
</feature>
<dbReference type="Gene3D" id="1.10.287.950">
    <property type="entry name" value="Methyl-accepting chemotaxis protein"/>
    <property type="match status" value="1"/>
</dbReference>
<keyword evidence="5" id="KW-1133">Transmembrane helix</keyword>
<feature type="domain" description="HAMP" evidence="7">
    <location>
        <begin position="612"/>
        <end position="658"/>
    </location>
</feature>
<evidence type="ECO:0000259" key="7">
    <source>
        <dbReference type="PROSITE" id="PS50885"/>
    </source>
</evidence>
<dbReference type="SMART" id="SM00283">
    <property type="entry name" value="MA"/>
    <property type="match status" value="1"/>
</dbReference>
<keyword evidence="5" id="KW-0812">Transmembrane</keyword>
<feature type="transmembrane region" description="Helical" evidence="5">
    <location>
        <begin position="12"/>
        <end position="35"/>
    </location>
</feature>
<feature type="transmembrane region" description="Helical" evidence="5">
    <location>
        <begin position="465"/>
        <end position="487"/>
    </location>
</feature>
<dbReference type="InterPro" id="IPR003660">
    <property type="entry name" value="HAMP_dom"/>
</dbReference>
<keyword evidence="5" id="KW-0472">Membrane</keyword>
<dbReference type="PROSITE" id="PS50111">
    <property type="entry name" value="CHEMOTAXIS_TRANSDUC_2"/>
    <property type="match status" value="1"/>
</dbReference>
<evidence type="ECO:0000256" key="4">
    <source>
        <dbReference type="SAM" id="MobiDB-lite"/>
    </source>
</evidence>
<keyword evidence="1" id="KW-0145">Chemotaxis</keyword>
<feature type="domain" description="Methyl-accepting transducer" evidence="6">
    <location>
        <begin position="663"/>
        <end position="892"/>
    </location>
</feature>
<sequence>MIDKILAAFGSMATKFGIVLLILGGAAGTGFYISYSVFETTVSNLSQLEQNKLPQLRRNNELRNATDDLKTDMTSMLLATQQGKLATIYGLAEERLDQIAVMVRDFDVDVSSELEPMVASVDQSLGILFTSRAQEFESIAEIHASLDLLSKNAEAIRGQIIELGDTAYFDLVIGGEKTVLEVADTVEKIVEKDMYLAQLALHARADVNLLGGVSLALSGTDDPALISILQDLADGALHNVDEVIPELLSNADVELDQEAIEAKIQVFRDLLDSDLSTAILRRDDILSARQGIDKTMATLVDDLVFSLTINSSDGIEKNSETIQSLMDNEVTAIRAMGELDAALNGFLAAGLNVAVADDVATLNIAQQNFLESANKLQTAALSAPEALREHVTTLAEIAAPEIGLGSIRVDVLTARENTITASQKAAEKVAEIGNIVSKNGYTALIEIEKSADTIITQATTAKSRIFVIVVVGFVGFIIAISVTYFLILVPMNRICRTTERLASGDLAPVTGFSQRAGEISRLATALQVFRDGLVEKEQLQVEEVKRKETAEYERKITEAEEKRREEAERQRQLDQEEADRALQAKADAERRALRHIADEERKQRMAEQEVVMQALAEGLGKLSNGDLDAEIKQDFPESYLKLKSDFNAAIANLSDVIARISNSGEIIHGSTAEISSSAVDLSRRTEHSAATLEETAAAMDLLTESVKSSSEGAEKAYSVVTDAKDRANNGREVVSATVEVMSQIAESSEKIKTITKVIDEIAFQTNLLALNAGVEAARAGDAGRGFAVVASEVRGLAQRSSDAAKEISTLIAESSDHVGRGVDMVGKTGDALEAITTSVSETTEQVTEIATSAKKQATRIQEINTALADLDHVTQQNTAMFEETTAAAATLSQETNSLAQALSIFNIAKQHDAANFGNDTTIMDISEVSEEGRTQLSA</sequence>
<evidence type="ECO:0000313" key="9">
    <source>
        <dbReference type="Proteomes" id="UP000777935"/>
    </source>
</evidence>
<dbReference type="Pfam" id="PF00672">
    <property type="entry name" value="HAMP"/>
    <property type="match status" value="1"/>
</dbReference>
<evidence type="ECO:0000256" key="5">
    <source>
        <dbReference type="SAM" id="Phobius"/>
    </source>
</evidence>
<evidence type="ECO:0000256" key="1">
    <source>
        <dbReference type="ARBA" id="ARBA00022500"/>
    </source>
</evidence>
<dbReference type="InterPro" id="IPR004089">
    <property type="entry name" value="MCPsignal_dom"/>
</dbReference>
<keyword evidence="9" id="KW-1185">Reference proteome</keyword>
<dbReference type="SMART" id="SM00304">
    <property type="entry name" value="HAMP"/>
    <property type="match status" value="2"/>
</dbReference>
<evidence type="ECO:0000313" key="8">
    <source>
        <dbReference type="EMBL" id="NSX54950.1"/>
    </source>
</evidence>
<dbReference type="EMBL" id="JABUFE010000004">
    <property type="protein sequence ID" value="NSX54950.1"/>
    <property type="molecule type" value="Genomic_DNA"/>
</dbReference>
<comment type="caution">
    <text evidence="8">The sequence shown here is derived from an EMBL/GenBank/DDBJ whole genome shotgun (WGS) entry which is preliminary data.</text>
</comment>
<dbReference type="Gene3D" id="6.10.340.10">
    <property type="match status" value="1"/>
</dbReference>
<evidence type="ECO:0000259" key="6">
    <source>
        <dbReference type="PROSITE" id="PS50111"/>
    </source>
</evidence>
<dbReference type="SUPFAM" id="SSF58104">
    <property type="entry name" value="Methyl-accepting chemotaxis protein (MCP) signaling domain"/>
    <property type="match status" value="1"/>
</dbReference>
<name>A0ABX2IRI7_9RHOB</name>
<reference evidence="8 9" key="1">
    <citation type="submission" date="2020-06" db="EMBL/GenBank/DDBJ databases">
        <title>Sulfitobacter algicola sp. nov., isolated from green algae.</title>
        <authorList>
            <person name="Wang C."/>
        </authorList>
    </citation>
    <scope>NUCLEOTIDE SEQUENCE [LARGE SCALE GENOMIC DNA]</scope>
    <source>
        <strain evidence="8 9">1151</strain>
    </source>
</reference>
<proteinExistence type="inferred from homology"/>
<dbReference type="Proteomes" id="UP000777935">
    <property type="component" value="Unassembled WGS sequence"/>
</dbReference>
<dbReference type="PANTHER" id="PTHR43531">
    <property type="entry name" value="PROTEIN ICFG"/>
    <property type="match status" value="1"/>
</dbReference>
<dbReference type="RefSeq" id="WP_174137507.1">
    <property type="nucleotide sequence ID" value="NZ_JABUFE010000004.1"/>
</dbReference>
<organism evidence="8 9">
    <name type="scientific">Parasulfitobacter algicola</name>
    <dbReference type="NCBI Taxonomy" id="2614809"/>
    <lineage>
        <taxon>Bacteria</taxon>
        <taxon>Pseudomonadati</taxon>
        <taxon>Pseudomonadota</taxon>
        <taxon>Alphaproteobacteria</taxon>
        <taxon>Rhodobacterales</taxon>
        <taxon>Roseobacteraceae</taxon>
        <taxon>Parasulfitobacter</taxon>
    </lineage>
</organism>
<gene>
    <name evidence="8" type="ORF">HRQ87_09065</name>
</gene>
<keyword evidence="3" id="KW-0807">Transducer</keyword>
<evidence type="ECO:0000256" key="2">
    <source>
        <dbReference type="ARBA" id="ARBA00029447"/>
    </source>
</evidence>
<dbReference type="CDD" id="cd11386">
    <property type="entry name" value="MCP_signal"/>
    <property type="match status" value="1"/>
</dbReference>
<comment type="similarity">
    <text evidence="2">Belongs to the methyl-accepting chemotaxis (MCP) protein family.</text>
</comment>
<feature type="domain" description="HAMP" evidence="7">
    <location>
        <begin position="485"/>
        <end position="538"/>
    </location>
</feature>